<dbReference type="KEGG" id="saes:HBH39_07750"/>
<evidence type="ECO:0000313" key="3">
    <source>
        <dbReference type="Proteomes" id="UP000502608"/>
    </source>
</evidence>
<dbReference type="InterPro" id="IPR052894">
    <property type="entry name" value="AsmA-related"/>
</dbReference>
<evidence type="ECO:0000256" key="1">
    <source>
        <dbReference type="SAM" id="Phobius"/>
    </source>
</evidence>
<dbReference type="GO" id="GO:0005886">
    <property type="term" value="C:plasma membrane"/>
    <property type="evidence" value="ECO:0007669"/>
    <property type="project" value="TreeGrafter"/>
</dbReference>
<organism evidence="2 3">
    <name type="scientific">Shewanella aestuarii</name>
    <dbReference type="NCBI Taxonomy" id="1028752"/>
    <lineage>
        <taxon>Bacteria</taxon>
        <taxon>Pseudomonadati</taxon>
        <taxon>Pseudomonadota</taxon>
        <taxon>Gammaproteobacteria</taxon>
        <taxon>Alteromonadales</taxon>
        <taxon>Shewanellaceae</taxon>
        <taxon>Shewanella</taxon>
    </lineage>
</organism>
<gene>
    <name evidence="2" type="ORF">HBH39_07750</name>
</gene>
<dbReference type="Gene3D" id="3.30.1330.60">
    <property type="entry name" value="OmpA-like domain"/>
    <property type="match status" value="1"/>
</dbReference>
<keyword evidence="1" id="KW-0812">Transmembrane</keyword>
<dbReference type="InterPro" id="IPR036737">
    <property type="entry name" value="OmpA-like_sf"/>
</dbReference>
<evidence type="ECO:0000313" key="2">
    <source>
        <dbReference type="EMBL" id="QIR14389.1"/>
    </source>
</evidence>
<reference evidence="2 3" key="1">
    <citation type="submission" date="2020-03" db="EMBL/GenBank/DDBJ databases">
        <title>Complete genome sequence of Shewanella sp.</title>
        <authorList>
            <person name="Kim Y.-S."/>
            <person name="Kim S.-J."/>
            <person name="Jung H.-K."/>
            <person name="Kim K.-H."/>
        </authorList>
    </citation>
    <scope>NUCLEOTIDE SEQUENCE [LARGE SCALE GENOMIC DNA]</scope>
    <source>
        <strain evidence="2 3">PN3F2</strain>
    </source>
</reference>
<dbReference type="InterPro" id="IPR008023">
    <property type="entry name" value="DUF748"/>
</dbReference>
<dbReference type="EMBL" id="CP050313">
    <property type="protein sequence ID" value="QIR14389.1"/>
    <property type="molecule type" value="Genomic_DNA"/>
</dbReference>
<feature type="transmembrane region" description="Helical" evidence="1">
    <location>
        <begin position="17"/>
        <end position="40"/>
    </location>
</feature>
<dbReference type="Proteomes" id="UP000502608">
    <property type="component" value="Chromosome"/>
</dbReference>
<dbReference type="AlphaFoldDB" id="A0A6G9QKI9"/>
<dbReference type="GO" id="GO:0090313">
    <property type="term" value="P:regulation of protein targeting to membrane"/>
    <property type="evidence" value="ECO:0007669"/>
    <property type="project" value="TreeGrafter"/>
</dbReference>
<sequence length="1016" mass="112531">MTSMLSIFKQRPLYQKLLFIGLSCYGVFCISLGLIAPYIAKKQLAPFITQQIGRETSIEDIRFNPFTFELTVDKFAIAEQNNNQVFIGFDKLYVNASPWKSLFQLSVSLQEATLTAPMFNLERLTEQTFNFSDIANKLQQNDMVTTDSETVQNTSPIAIQIKKINIQQGVVAIKDVVSDSQVIYPKINLEFNDFDSVASTVETSKGTQQKHNLYAISLSDEHGSQLDLTGQFELFPLTVETNITLSQFRLAKYWQFIDEYFDIQLKQGLLNIDSKITVKARAQQPTPFQFVVEDTKIQITDINATHANEEKIVINSIGVNQVNLDNLSKQITIDSFEVNKAKIALNVSTTGADLLTLVMPKSMDSNSNDNTQHSLNEEPPAESRPWLVMLQKVDISEFDVNLGESVASDNTIKWQISQINLQTGMIKSDLSEPLTYNLSAKVNTNSELASLGTINLIDQTLLADFSYKNMHLVALQPYIGKFINVTIEDGIFNTQGKLKVDAKNELNYQGSVWVDQLAIKDNVLHQPLLNWQKMSINQLQFDRQTSTIAIDEIQLDELFSRIIIAEDRSTNISHLLIQNDSEAKQASTSPSIDTTEDSAQSAIAPVISINQIKLTNSSAFFADNSLTPNFASGIELLNGTIKQLTNNPQTTASVNLAGKIDKYAPVTLKGDVNPLLDQPYLDLNLNFKNVELTSVNPYSGTYAGYYIDKGKISLDLTYQLKNNALIGSNHIVIDQLQLGKPSNSDLATSLPVTLAIALLQDRHGVIDLGVDVEGDLNSPSFSFGSIIMGAIGNIITKAVTAPFSLLASLVSSDEPLDKVNFDFGSSQLKSEQSSHLTTLAKALAERPLLIVNLKGSIDAVNDSQTMAETKLHTKLANLAAIEVAQVPDNLSASQFPASGPLTTALYQLYQTEFNQDPEDVKQSILTEVGSENTNQQVALTEEQLSTKWHIALYNLLKNNQQITQTELGILAQNRSKTVKTFLVEQGQIDPKRIFIMESRINTAQELAEVQLELQPN</sequence>
<name>A0A6G9QKI9_9GAMM</name>
<dbReference type="PANTHER" id="PTHR30441:SF8">
    <property type="entry name" value="DUF748 DOMAIN-CONTAINING PROTEIN"/>
    <property type="match status" value="1"/>
</dbReference>
<protein>
    <submittedName>
        <fullName evidence="2">DUF748 domain-containing protein</fullName>
    </submittedName>
</protein>
<keyword evidence="1" id="KW-1133">Transmembrane helix</keyword>
<keyword evidence="1" id="KW-0472">Membrane</keyword>
<dbReference type="Pfam" id="PF05359">
    <property type="entry name" value="DUF748"/>
    <property type="match status" value="2"/>
</dbReference>
<proteinExistence type="predicted"/>
<keyword evidence="3" id="KW-1185">Reference proteome</keyword>
<accession>A0A6G9QKI9</accession>
<dbReference type="PANTHER" id="PTHR30441">
    <property type="entry name" value="DUF748 DOMAIN-CONTAINING PROTEIN"/>
    <property type="match status" value="1"/>
</dbReference>
<dbReference type="RefSeq" id="WP_167677098.1">
    <property type="nucleotide sequence ID" value="NZ_CP050313.1"/>
</dbReference>